<reference evidence="2" key="1">
    <citation type="journal article" date="2023" name="Front. Plant Sci.">
        <title>Chromosomal-level genome assembly of Melastoma candidum provides insights into trichome evolution.</title>
        <authorList>
            <person name="Zhong Y."/>
            <person name="Wu W."/>
            <person name="Sun C."/>
            <person name="Zou P."/>
            <person name="Liu Y."/>
            <person name="Dai S."/>
            <person name="Zhou R."/>
        </authorList>
    </citation>
    <scope>NUCLEOTIDE SEQUENCE [LARGE SCALE GENOMIC DNA]</scope>
</reference>
<keyword evidence="2" id="KW-1185">Reference proteome</keyword>
<organism evidence="1 2">
    <name type="scientific">Melastoma candidum</name>
    <dbReference type="NCBI Taxonomy" id="119954"/>
    <lineage>
        <taxon>Eukaryota</taxon>
        <taxon>Viridiplantae</taxon>
        <taxon>Streptophyta</taxon>
        <taxon>Embryophyta</taxon>
        <taxon>Tracheophyta</taxon>
        <taxon>Spermatophyta</taxon>
        <taxon>Magnoliopsida</taxon>
        <taxon>eudicotyledons</taxon>
        <taxon>Gunneridae</taxon>
        <taxon>Pentapetalae</taxon>
        <taxon>rosids</taxon>
        <taxon>malvids</taxon>
        <taxon>Myrtales</taxon>
        <taxon>Melastomataceae</taxon>
        <taxon>Melastomatoideae</taxon>
        <taxon>Melastomateae</taxon>
        <taxon>Melastoma</taxon>
    </lineage>
</organism>
<dbReference type="Proteomes" id="UP001057402">
    <property type="component" value="Chromosome 6"/>
</dbReference>
<evidence type="ECO:0000313" key="2">
    <source>
        <dbReference type="Proteomes" id="UP001057402"/>
    </source>
</evidence>
<proteinExistence type="predicted"/>
<accession>A0ACB9QF03</accession>
<dbReference type="EMBL" id="CM042885">
    <property type="protein sequence ID" value="KAI4364896.1"/>
    <property type="molecule type" value="Genomic_DNA"/>
</dbReference>
<gene>
    <name evidence="1" type="ORF">MLD38_020927</name>
</gene>
<sequence length="193" mass="21451">MGSEVEVKKVEAEADGNAAVVPAVDDDAKDKAVEEEHATDKGCSNSDEKLAIVASPQKVAAEPVQKSADQEAVLARVEMEKRYALIKAWEESEKTKAENRAYKKTSSVGAWENTKRAAAEAQLRKIEEKLEKKKAEYGELMKNKIAEIHREAEEKRALVEAQRGQDFVKIEQTASKFRASGYIPRKYFGCFGS</sequence>
<protein>
    <submittedName>
        <fullName evidence="1">Uncharacterized protein</fullName>
    </submittedName>
</protein>
<name>A0ACB9QF03_9MYRT</name>
<evidence type="ECO:0000313" key="1">
    <source>
        <dbReference type="EMBL" id="KAI4364896.1"/>
    </source>
</evidence>
<comment type="caution">
    <text evidence="1">The sequence shown here is derived from an EMBL/GenBank/DDBJ whole genome shotgun (WGS) entry which is preliminary data.</text>
</comment>